<evidence type="ECO:0000313" key="2">
    <source>
        <dbReference type="EMBL" id="KAK2647988.1"/>
    </source>
</evidence>
<gene>
    <name evidence="2" type="ORF">Ddye_015477</name>
</gene>
<evidence type="ECO:0000313" key="3">
    <source>
        <dbReference type="Proteomes" id="UP001280121"/>
    </source>
</evidence>
<proteinExistence type="predicted"/>
<organism evidence="2 3">
    <name type="scientific">Dipteronia dyeriana</name>
    <dbReference type="NCBI Taxonomy" id="168575"/>
    <lineage>
        <taxon>Eukaryota</taxon>
        <taxon>Viridiplantae</taxon>
        <taxon>Streptophyta</taxon>
        <taxon>Embryophyta</taxon>
        <taxon>Tracheophyta</taxon>
        <taxon>Spermatophyta</taxon>
        <taxon>Magnoliopsida</taxon>
        <taxon>eudicotyledons</taxon>
        <taxon>Gunneridae</taxon>
        <taxon>Pentapetalae</taxon>
        <taxon>rosids</taxon>
        <taxon>malvids</taxon>
        <taxon>Sapindales</taxon>
        <taxon>Sapindaceae</taxon>
        <taxon>Hippocastanoideae</taxon>
        <taxon>Acereae</taxon>
        <taxon>Dipteronia</taxon>
    </lineage>
</organism>
<dbReference type="EMBL" id="JANJYI010000005">
    <property type="protein sequence ID" value="KAK2647988.1"/>
    <property type="molecule type" value="Genomic_DNA"/>
</dbReference>
<comment type="caution">
    <text evidence="2">The sequence shown here is derived from an EMBL/GenBank/DDBJ whole genome shotgun (WGS) entry which is preliminary data.</text>
</comment>
<dbReference type="Proteomes" id="UP001280121">
    <property type="component" value="Unassembled WGS sequence"/>
</dbReference>
<protein>
    <submittedName>
        <fullName evidence="2">Uncharacterized protein</fullName>
    </submittedName>
</protein>
<keyword evidence="3" id="KW-1185">Reference proteome</keyword>
<dbReference type="AlphaFoldDB" id="A0AAD9WZ66"/>
<feature type="compositionally biased region" description="Basic and acidic residues" evidence="1">
    <location>
        <begin position="28"/>
        <end position="39"/>
    </location>
</feature>
<evidence type="ECO:0000256" key="1">
    <source>
        <dbReference type="SAM" id="MobiDB-lite"/>
    </source>
</evidence>
<feature type="region of interest" description="Disordered" evidence="1">
    <location>
        <begin position="17"/>
        <end position="39"/>
    </location>
</feature>
<accession>A0AAD9WZ66</accession>
<feature type="compositionally biased region" description="Polar residues" evidence="1">
    <location>
        <begin position="17"/>
        <end position="26"/>
    </location>
</feature>
<reference evidence="2" key="1">
    <citation type="journal article" date="2023" name="Plant J.">
        <title>Genome sequences and population genomics provide insights into the demographic history, inbreeding, and mutation load of two 'living fossil' tree species of Dipteronia.</title>
        <authorList>
            <person name="Feng Y."/>
            <person name="Comes H.P."/>
            <person name="Chen J."/>
            <person name="Zhu S."/>
            <person name="Lu R."/>
            <person name="Zhang X."/>
            <person name="Li P."/>
            <person name="Qiu J."/>
            <person name="Olsen K.M."/>
            <person name="Qiu Y."/>
        </authorList>
    </citation>
    <scope>NUCLEOTIDE SEQUENCE</scope>
    <source>
        <strain evidence="2">KIB01</strain>
    </source>
</reference>
<sequence length="72" mass="7725">MIDQGTPSWRAVASLVVSDQKSQNQRGLDGKPLKMDKVEEGAGRVDGTIETATTEVKLDHITSLLVALHAIP</sequence>
<name>A0AAD9WZ66_9ROSI</name>